<name>N6ZPX2_9RHOO</name>
<protein>
    <recommendedName>
        <fullName evidence="6">Phosphate transporter</fullName>
    </recommendedName>
</protein>
<gene>
    <name evidence="7" type="ORF">C667_14307</name>
</gene>
<feature type="transmembrane region" description="Helical" evidence="6">
    <location>
        <begin position="399"/>
        <end position="415"/>
    </location>
</feature>
<dbReference type="RefSeq" id="WP_004366455.1">
    <property type="nucleotide sequence ID" value="NZ_AMXF01000114.1"/>
</dbReference>
<evidence type="ECO:0000256" key="4">
    <source>
        <dbReference type="ARBA" id="ARBA00022989"/>
    </source>
</evidence>
<comment type="subcellular location">
    <subcellularLocation>
        <location evidence="1 6">Membrane</location>
        <topology evidence="1 6">Multi-pass membrane protein</topology>
    </subcellularLocation>
</comment>
<feature type="transmembrane region" description="Helical" evidence="6">
    <location>
        <begin position="80"/>
        <end position="101"/>
    </location>
</feature>
<dbReference type="PANTHER" id="PTHR11101">
    <property type="entry name" value="PHOSPHATE TRANSPORTER"/>
    <property type="match status" value="1"/>
</dbReference>
<evidence type="ECO:0000256" key="2">
    <source>
        <dbReference type="ARBA" id="ARBA00022448"/>
    </source>
</evidence>
<accession>N6ZPX2</accession>
<keyword evidence="5 6" id="KW-0472">Membrane</keyword>
<feature type="transmembrane region" description="Helical" evidence="6">
    <location>
        <begin position="215"/>
        <end position="237"/>
    </location>
</feature>
<feature type="transmembrane region" description="Helical" evidence="6">
    <location>
        <begin position="125"/>
        <end position="143"/>
    </location>
</feature>
<dbReference type="PANTHER" id="PTHR11101:SF80">
    <property type="entry name" value="PHOSPHATE TRANSPORTER"/>
    <property type="match status" value="1"/>
</dbReference>
<dbReference type="GO" id="GO:0035435">
    <property type="term" value="P:phosphate ion transmembrane transport"/>
    <property type="evidence" value="ECO:0007669"/>
    <property type="project" value="TreeGrafter"/>
</dbReference>
<dbReference type="AlphaFoldDB" id="N6ZPX2"/>
<dbReference type="EMBL" id="AMXF01000114">
    <property type="protein sequence ID" value="ENO96363.1"/>
    <property type="molecule type" value="Genomic_DNA"/>
</dbReference>
<feature type="transmembrane region" description="Helical" evidence="6">
    <location>
        <begin position="335"/>
        <end position="354"/>
    </location>
</feature>
<feature type="transmembrane region" description="Helical" evidence="6">
    <location>
        <begin position="20"/>
        <end position="39"/>
    </location>
</feature>
<dbReference type="Pfam" id="PF01384">
    <property type="entry name" value="PHO4"/>
    <property type="match status" value="1"/>
</dbReference>
<evidence type="ECO:0000256" key="1">
    <source>
        <dbReference type="ARBA" id="ARBA00004141"/>
    </source>
</evidence>
<dbReference type="OrthoDB" id="9779554at2"/>
<organism evidence="7 8">
    <name type="scientific">Thauera phenylacetica B4P</name>
    <dbReference type="NCBI Taxonomy" id="1234382"/>
    <lineage>
        <taxon>Bacteria</taxon>
        <taxon>Pseudomonadati</taxon>
        <taxon>Pseudomonadota</taxon>
        <taxon>Betaproteobacteria</taxon>
        <taxon>Rhodocyclales</taxon>
        <taxon>Zoogloeaceae</taxon>
        <taxon>Thauera</taxon>
    </lineage>
</organism>
<dbReference type="InterPro" id="IPR001204">
    <property type="entry name" value="Phos_transporter"/>
</dbReference>
<evidence type="ECO:0000256" key="5">
    <source>
        <dbReference type="ARBA" id="ARBA00023136"/>
    </source>
</evidence>
<feature type="transmembrane region" description="Helical" evidence="6">
    <location>
        <begin position="45"/>
        <end position="68"/>
    </location>
</feature>
<evidence type="ECO:0000313" key="8">
    <source>
        <dbReference type="Proteomes" id="UP000013047"/>
    </source>
</evidence>
<keyword evidence="3 6" id="KW-0812">Transmembrane</keyword>
<feature type="transmembrane region" description="Helical" evidence="6">
    <location>
        <begin position="185"/>
        <end position="203"/>
    </location>
</feature>
<evidence type="ECO:0000256" key="6">
    <source>
        <dbReference type="RuleBase" id="RU363058"/>
    </source>
</evidence>
<feature type="transmembrane region" description="Helical" evidence="6">
    <location>
        <begin position="495"/>
        <end position="520"/>
    </location>
</feature>
<keyword evidence="2 6" id="KW-0813">Transport</keyword>
<feature type="transmembrane region" description="Helical" evidence="6">
    <location>
        <begin position="249"/>
        <end position="267"/>
    </location>
</feature>
<feature type="transmembrane region" description="Helical" evidence="6">
    <location>
        <begin position="374"/>
        <end position="393"/>
    </location>
</feature>
<comment type="similarity">
    <text evidence="6">Belongs to the inorganic phosphate transporter (PiT) (TC 2.A.20) family.</text>
</comment>
<keyword evidence="6" id="KW-0592">Phosphate transport</keyword>
<keyword evidence="4 6" id="KW-1133">Transmembrane helix</keyword>
<evidence type="ECO:0000256" key="3">
    <source>
        <dbReference type="ARBA" id="ARBA00022692"/>
    </source>
</evidence>
<proteinExistence type="inferred from homology"/>
<sequence length="526" mass="55193">MDLQHISDIERAAHQGRGEVFRLGMGVLFIVGVMFYSALSGSGEGNLTLVMAAMIGGYMAMNIGANDVANNVGPAVGSKALTLAGALVIAAIFEAAGALIAGGEVIGTIRNGIIDPDLIKDSDTFVWIMLAALLAGALWLNLATAVGAPVSTTHSIVGAVLGAGMAAAGPAIVDWSTMGNIAASWVISPVLGGIFAAAFLYLVKRSITYQVDMAAAARRTVPLLVGLMAWTFASYLILKGLNRVWKVDFLSAMVYGAVVGALVFVVVRKVLHGSSGIVANTKASVNRLFTVPLIFAAALLSFAHGSNDVANAVGPLAAIVDVVSSGGVVHRDATIPTWVMMVGAIGISLGLALFGPKVIRTVGSEITELDQMRAYCIAMAATLTVIVASQLGLPVSSTHIAVGGVFGVGFLREYLKSNYDRMVGEIKAHHPEGDLAAIEAFIARFERASIEEKGQMLADLKERSKNADDPAHFSKGERKGLKKVYRRELVKRSQLMRIAAAWVITVPASALMAAVLFFMIRGMMLP</sequence>
<feature type="transmembrane region" description="Helical" evidence="6">
    <location>
        <begin position="155"/>
        <end position="173"/>
    </location>
</feature>
<dbReference type="GO" id="GO:0016020">
    <property type="term" value="C:membrane"/>
    <property type="evidence" value="ECO:0007669"/>
    <property type="project" value="UniProtKB-SubCell"/>
</dbReference>
<keyword evidence="8" id="KW-1185">Reference proteome</keyword>
<dbReference type="Proteomes" id="UP000013047">
    <property type="component" value="Unassembled WGS sequence"/>
</dbReference>
<reference evidence="7 8" key="1">
    <citation type="submission" date="2012-09" db="EMBL/GenBank/DDBJ databases">
        <title>Draft Genome Sequences of 6 Strains from Genus Thauera.</title>
        <authorList>
            <person name="Liu B."/>
            <person name="Shapleigh J.P."/>
            <person name="Frostegard A.H."/>
        </authorList>
    </citation>
    <scope>NUCLEOTIDE SEQUENCE [LARGE SCALE GENOMIC DNA]</scope>
    <source>
        <strain evidence="7 8">B4P</strain>
    </source>
</reference>
<dbReference type="GO" id="GO:0005315">
    <property type="term" value="F:phosphate transmembrane transporter activity"/>
    <property type="evidence" value="ECO:0007669"/>
    <property type="project" value="InterPro"/>
</dbReference>
<comment type="caution">
    <text evidence="7">The sequence shown here is derived from an EMBL/GenBank/DDBJ whole genome shotgun (WGS) entry which is preliminary data.</text>
</comment>
<feature type="transmembrane region" description="Helical" evidence="6">
    <location>
        <begin position="288"/>
        <end position="306"/>
    </location>
</feature>
<evidence type="ECO:0000313" key="7">
    <source>
        <dbReference type="EMBL" id="ENO96363.1"/>
    </source>
</evidence>